<dbReference type="Proteomes" id="UP001597186">
    <property type="component" value="Unassembled WGS sequence"/>
</dbReference>
<comment type="caution">
    <text evidence="1">The sequence shown here is derived from an EMBL/GenBank/DDBJ whole genome shotgun (WGS) entry which is preliminary data.</text>
</comment>
<evidence type="ECO:0000313" key="2">
    <source>
        <dbReference type="Proteomes" id="UP001597186"/>
    </source>
</evidence>
<reference evidence="2" key="1">
    <citation type="journal article" date="2019" name="Int. J. Syst. Evol. Microbiol.">
        <title>The Global Catalogue of Microorganisms (GCM) 10K type strain sequencing project: providing services to taxonomists for standard genome sequencing and annotation.</title>
        <authorList>
            <consortium name="The Broad Institute Genomics Platform"/>
            <consortium name="The Broad Institute Genome Sequencing Center for Infectious Disease"/>
            <person name="Wu L."/>
            <person name="Ma J."/>
        </authorList>
    </citation>
    <scope>NUCLEOTIDE SEQUENCE [LARGE SCALE GENOMIC DNA]</scope>
    <source>
        <strain evidence="2">CGMCC 1.12477</strain>
    </source>
</reference>
<gene>
    <name evidence="1" type="ORF">ACFTOW_12980</name>
</gene>
<accession>A0ABW4EG15</accession>
<organism evidence="1 2">
    <name type="scientific">Lacimonas salitolerans</name>
    <dbReference type="NCBI Taxonomy" id="1323750"/>
    <lineage>
        <taxon>Bacteria</taxon>
        <taxon>Pseudomonadati</taxon>
        <taxon>Pseudomonadota</taxon>
        <taxon>Alphaproteobacteria</taxon>
        <taxon>Rhodobacterales</taxon>
        <taxon>Paracoccaceae</taxon>
        <taxon>Lacimonas</taxon>
    </lineage>
</organism>
<dbReference type="RefSeq" id="WP_379916368.1">
    <property type="nucleotide sequence ID" value="NZ_JBHUDD010000059.1"/>
</dbReference>
<dbReference type="EMBL" id="JBHUDD010000059">
    <property type="protein sequence ID" value="MFD1510318.1"/>
    <property type="molecule type" value="Genomic_DNA"/>
</dbReference>
<evidence type="ECO:0000313" key="1">
    <source>
        <dbReference type="EMBL" id="MFD1510318.1"/>
    </source>
</evidence>
<sequence length="103" mass="11392">MWNSDFYLGPWKLALETTRAMADAQAVISMRMGGMMGLWPVAGGEHARMIEEKPRAMIKAVVAMQGAMIEMQTPDQVMRAGLRPISDKVGKNAKRLTARGSKR</sequence>
<name>A0ABW4EG15_9RHOB</name>
<keyword evidence="2" id="KW-1185">Reference proteome</keyword>
<proteinExistence type="predicted"/>
<protein>
    <recommendedName>
        <fullName evidence="3">Antifreeze protein</fullName>
    </recommendedName>
</protein>
<evidence type="ECO:0008006" key="3">
    <source>
        <dbReference type="Google" id="ProtNLM"/>
    </source>
</evidence>